<evidence type="ECO:0000259" key="1">
    <source>
        <dbReference type="Pfam" id="PF12937"/>
    </source>
</evidence>
<dbReference type="GO" id="GO:0031146">
    <property type="term" value="P:SCF-dependent proteasomal ubiquitin-dependent protein catabolic process"/>
    <property type="evidence" value="ECO:0007669"/>
    <property type="project" value="TreeGrafter"/>
</dbReference>
<proteinExistence type="predicted"/>
<gene>
    <name evidence="2" type="ORF">SSS_1818</name>
</gene>
<reference evidence="4" key="1">
    <citation type="journal article" date="2020" name="PLoS Negl. Trop. Dis.">
        <title>High-quality nuclear genome for Sarcoptes scabiei-A critical resource for a neglected parasite.</title>
        <authorList>
            <person name="Korhonen P.K."/>
            <person name="Gasser R.B."/>
            <person name="Ma G."/>
            <person name="Wang T."/>
            <person name="Stroehlein A.J."/>
            <person name="Young N.D."/>
            <person name="Ang C.S."/>
            <person name="Fernando D.D."/>
            <person name="Lu H.C."/>
            <person name="Taylor S."/>
            <person name="Reynolds S.L."/>
            <person name="Mofiz E."/>
            <person name="Najaraj S.H."/>
            <person name="Gowda H."/>
            <person name="Madugundu A."/>
            <person name="Renuse S."/>
            <person name="Holt D."/>
            <person name="Pandey A."/>
            <person name="Papenfuss A.T."/>
            <person name="Fischer K."/>
        </authorList>
    </citation>
    <scope>NUCLEOTIDE SEQUENCE [LARGE SCALE GENOMIC DNA]</scope>
</reference>
<dbReference type="EnsemblMetazoa" id="SSS_1818s_mrna">
    <property type="protein sequence ID" value="KAF7493403.1"/>
    <property type="gene ID" value="SSS_1818"/>
</dbReference>
<dbReference type="SUPFAM" id="SSF81383">
    <property type="entry name" value="F-box domain"/>
    <property type="match status" value="1"/>
</dbReference>
<organism evidence="2">
    <name type="scientific">Sarcoptes scabiei</name>
    <name type="common">Itch mite</name>
    <name type="synonym">Acarus scabiei</name>
    <dbReference type="NCBI Taxonomy" id="52283"/>
    <lineage>
        <taxon>Eukaryota</taxon>
        <taxon>Metazoa</taxon>
        <taxon>Ecdysozoa</taxon>
        <taxon>Arthropoda</taxon>
        <taxon>Chelicerata</taxon>
        <taxon>Arachnida</taxon>
        <taxon>Acari</taxon>
        <taxon>Acariformes</taxon>
        <taxon>Sarcoptiformes</taxon>
        <taxon>Astigmata</taxon>
        <taxon>Psoroptidia</taxon>
        <taxon>Sarcoptoidea</taxon>
        <taxon>Sarcoptidae</taxon>
        <taxon>Sarcoptinae</taxon>
        <taxon>Sarcoptes</taxon>
    </lineage>
</organism>
<keyword evidence="4" id="KW-1185">Reference proteome</keyword>
<dbReference type="GO" id="GO:0019005">
    <property type="term" value="C:SCF ubiquitin ligase complex"/>
    <property type="evidence" value="ECO:0007669"/>
    <property type="project" value="TreeGrafter"/>
</dbReference>
<feature type="domain" description="F-box" evidence="1">
    <location>
        <begin position="27"/>
        <end position="63"/>
    </location>
</feature>
<dbReference type="InterPro" id="IPR036047">
    <property type="entry name" value="F-box-like_dom_sf"/>
</dbReference>
<dbReference type="Gene3D" id="3.80.10.10">
    <property type="entry name" value="Ribonuclease Inhibitor"/>
    <property type="match status" value="1"/>
</dbReference>
<dbReference type="EMBL" id="WVUK01000056">
    <property type="protein sequence ID" value="KAF7493403.1"/>
    <property type="molecule type" value="Genomic_DNA"/>
</dbReference>
<sequence length="457" mass="52836">MLAKKYLKMDCILSSSTSSLADINHVLPAEILILILKSLPSSAIYSSRMVCKDWNDLIVQNILKNQKTLILTGGDINIKIVSHQYDSVKLESFISLRKIYSEAEHLYLKNFYRPTSCIKVFSDSSKLRKLTLEKCFHFNTRSLSKINKPLAYITHLSLNVEPKITDGNVHSIASSFKHLEFFTIKNCSVVGFTLQFLEPKIKSIALINDDKKLEKSFVNSMLKLHEKGMRLQELNLESTLLNIDLRITSVLSGLKFLRFSDFNFLEAALESDIAQSLVTIEYVEEYSLCQYTTLPIMTLLSEFFDAKFPNLKNLRIELRTTQGITNNVVQKIARNCQNLVKLILNNIEVLRDSTFFMISEMKNLKNLSLCYINMGKDRSWGLFNIIKNCSNLGFLQIRSKSYRPCLKEKFIYDCFEYFDKNPQRKMEMKLISTFLPSHKNFTIIPKNLNLQIFDFLC</sequence>
<dbReference type="InterPro" id="IPR001810">
    <property type="entry name" value="F-box_dom"/>
</dbReference>
<dbReference type="SUPFAM" id="SSF52047">
    <property type="entry name" value="RNI-like"/>
    <property type="match status" value="1"/>
</dbReference>
<reference evidence="2" key="2">
    <citation type="submission" date="2020-01" db="EMBL/GenBank/DDBJ databases">
        <authorList>
            <person name="Korhonen P.K.K."/>
            <person name="Guangxu M.G."/>
            <person name="Wang T.W."/>
            <person name="Stroehlein A.J.S."/>
            <person name="Young N.D."/>
            <person name="Ang C.-S.A."/>
            <person name="Fernando D.W.F."/>
            <person name="Lu H.L."/>
            <person name="Taylor S.T."/>
            <person name="Ehtesham M.E.M."/>
            <person name="Najaraj S.H.N."/>
            <person name="Harsha G.H.G."/>
            <person name="Madugundu A.M."/>
            <person name="Renuse S.R."/>
            <person name="Holt D.H."/>
            <person name="Pandey A.P."/>
            <person name="Papenfuss A.P."/>
            <person name="Gasser R.B.G."/>
            <person name="Fischer K.F."/>
        </authorList>
    </citation>
    <scope>NUCLEOTIDE SEQUENCE</scope>
    <source>
        <strain evidence="2">SSS_KF_BRIS2020</strain>
    </source>
</reference>
<evidence type="ECO:0000313" key="2">
    <source>
        <dbReference type="EMBL" id="KAF7493403.1"/>
    </source>
</evidence>
<name>A0A834RHB6_SARSC</name>
<dbReference type="PANTHER" id="PTHR13318:SF95">
    <property type="entry name" value="F-BOX PROTEIN YLR352W"/>
    <property type="match status" value="1"/>
</dbReference>
<dbReference type="Gene3D" id="1.20.1280.50">
    <property type="match status" value="1"/>
</dbReference>
<dbReference type="InterPro" id="IPR032675">
    <property type="entry name" value="LRR_dom_sf"/>
</dbReference>
<dbReference type="PANTHER" id="PTHR13318">
    <property type="entry name" value="PARTNER OF PAIRED, ISOFORM B-RELATED"/>
    <property type="match status" value="1"/>
</dbReference>
<dbReference type="Pfam" id="PF12937">
    <property type="entry name" value="F-box-like"/>
    <property type="match status" value="1"/>
</dbReference>
<dbReference type="Proteomes" id="UP000070412">
    <property type="component" value="Unassembled WGS sequence"/>
</dbReference>
<evidence type="ECO:0000313" key="4">
    <source>
        <dbReference type="Proteomes" id="UP000070412"/>
    </source>
</evidence>
<dbReference type="OrthoDB" id="10257471at2759"/>
<evidence type="ECO:0000313" key="3">
    <source>
        <dbReference type="EnsemblMetazoa" id="KAF7493403.1"/>
    </source>
</evidence>
<dbReference type="AlphaFoldDB" id="A0A834RHB6"/>
<accession>A0A834RHB6</accession>
<reference evidence="3" key="3">
    <citation type="submission" date="2022-06" db="UniProtKB">
        <authorList>
            <consortium name="EnsemblMetazoa"/>
        </authorList>
    </citation>
    <scope>IDENTIFICATION</scope>
</reference>
<protein>
    <recommendedName>
        <fullName evidence="1">F-box domain-containing protein</fullName>
    </recommendedName>
</protein>